<dbReference type="RefSeq" id="WP_052081636.1">
    <property type="nucleotide sequence ID" value="NZ_FOJO01000010.1"/>
</dbReference>
<evidence type="ECO:0000256" key="1">
    <source>
        <dbReference type="ARBA" id="ARBA00006056"/>
    </source>
</evidence>
<evidence type="ECO:0000256" key="2">
    <source>
        <dbReference type="ARBA" id="ARBA00023002"/>
    </source>
</evidence>
<dbReference type="AlphaFoldDB" id="A0A1I0TN50"/>
<keyword evidence="2" id="KW-0560">Oxidoreductase</keyword>
<comment type="similarity">
    <text evidence="1">Belongs to the LDH2/MDH2 oxidoreductase family.</text>
</comment>
<dbReference type="InterPro" id="IPR043143">
    <property type="entry name" value="Mal/L-sulf/L-lact_DH-like_NADP"/>
</dbReference>
<dbReference type="InterPro" id="IPR043144">
    <property type="entry name" value="Mal/L-sulf/L-lact_DH-like_ah"/>
</dbReference>
<dbReference type="InterPro" id="IPR003767">
    <property type="entry name" value="Malate/L-lactate_DH-like"/>
</dbReference>
<dbReference type="SUPFAM" id="SSF89733">
    <property type="entry name" value="L-sulfolactate dehydrogenase-like"/>
    <property type="match status" value="1"/>
</dbReference>
<dbReference type="PANTHER" id="PTHR11091">
    <property type="entry name" value="OXIDOREDUCTASE-RELATED"/>
    <property type="match status" value="1"/>
</dbReference>
<dbReference type="Gene3D" id="3.30.1370.60">
    <property type="entry name" value="Hypothetical oxidoreductase yiak, domain 2"/>
    <property type="match status" value="1"/>
</dbReference>
<evidence type="ECO:0000313" key="3">
    <source>
        <dbReference type="EMBL" id="SFA53175.1"/>
    </source>
</evidence>
<name>A0A1I0TN50_9RHOB</name>
<proteinExistence type="inferred from homology"/>
<accession>A0A1I0TN50</accession>
<dbReference type="GO" id="GO:0016491">
    <property type="term" value="F:oxidoreductase activity"/>
    <property type="evidence" value="ECO:0007669"/>
    <property type="project" value="UniProtKB-KW"/>
</dbReference>
<dbReference type="OrthoDB" id="9811519at2"/>
<protein>
    <submittedName>
        <fullName evidence="3">Malate/L-lactate dehydrogenase</fullName>
    </submittedName>
</protein>
<dbReference type="EMBL" id="FOJO01000010">
    <property type="protein sequence ID" value="SFA53175.1"/>
    <property type="molecule type" value="Genomic_DNA"/>
</dbReference>
<dbReference type="Gene3D" id="1.10.1530.10">
    <property type="match status" value="1"/>
</dbReference>
<dbReference type="InterPro" id="IPR036111">
    <property type="entry name" value="Mal/L-sulfo/L-lacto_DH-like_sf"/>
</dbReference>
<organism evidence="3 4">
    <name type="scientific">Paracoccus halophilus</name>
    <dbReference type="NCBI Taxonomy" id="376733"/>
    <lineage>
        <taxon>Bacteria</taxon>
        <taxon>Pseudomonadati</taxon>
        <taxon>Pseudomonadota</taxon>
        <taxon>Alphaproteobacteria</taxon>
        <taxon>Rhodobacterales</taxon>
        <taxon>Paracoccaceae</taxon>
        <taxon>Paracoccus</taxon>
    </lineage>
</organism>
<reference evidence="3 4" key="1">
    <citation type="submission" date="2016-10" db="EMBL/GenBank/DDBJ databases">
        <authorList>
            <person name="de Groot N.N."/>
        </authorList>
    </citation>
    <scope>NUCLEOTIDE SEQUENCE [LARGE SCALE GENOMIC DNA]</scope>
    <source>
        <strain evidence="3 4">CGMCC 1.6117</strain>
    </source>
</reference>
<dbReference type="Proteomes" id="UP000182312">
    <property type="component" value="Unassembled WGS sequence"/>
</dbReference>
<sequence length="253" mass="25381">MSGELLASGLIADVVSLFRAAGVPGIAARITAEDLVAAELEAMPSHGVMLVPMYLDRLRNGSISAEAEGQIVSARGACTVLDAGNALGQPIARKSVALAVESARAHGIGAVAVRNANHMGALGLYGRMMADAGCIGLATTNTRPLLPAPGGAEAQTGNNPLAIVAPSSGGFHAEVDMALSAASMGKIRNAAAAGQALPENWATDAEGAPTTDPTAAIRGMLLPAAGPKGFGLALLLDLMRYARKLVTLDQAAA</sequence>
<dbReference type="PANTHER" id="PTHR11091:SF0">
    <property type="entry name" value="MALATE DEHYDROGENASE"/>
    <property type="match status" value="1"/>
</dbReference>
<evidence type="ECO:0000313" key="4">
    <source>
        <dbReference type="Proteomes" id="UP000182312"/>
    </source>
</evidence>
<dbReference type="Pfam" id="PF02615">
    <property type="entry name" value="Ldh_2"/>
    <property type="match status" value="1"/>
</dbReference>
<gene>
    <name evidence="3" type="ORF">SAMN04487972_110100</name>
</gene>